<gene>
    <name evidence="5" type="ORF">G3A50_14895</name>
</gene>
<evidence type="ECO:0000256" key="1">
    <source>
        <dbReference type="ARBA" id="ARBA00001957"/>
    </source>
</evidence>
<dbReference type="InterPro" id="IPR045851">
    <property type="entry name" value="AMP-bd_C_sf"/>
</dbReference>
<evidence type="ECO:0000256" key="2">
    <source>
        <dbReference type="ARBA" id="ARBA00022450"/>
    </source>
</evidence>
<dbReference type="Proteomes" id="UP000464751">
    <property type="component" value="Chromosome"/>
</dbReference>
<dbReference type="InterPro" id="IPR042099">
    <property type="entry name" value="ANL_N_sf"/>
</dbReference>
<dbReference type="InterPro" id="IPR025110">
    <property type="entry name" value="AMP-bd_C"/>
</dbReference>
<dbReference type="SUPFAM" id="SSF52777">
    <property type="entry name" value="CoA-dependent acyltransferases"/>
    <property type="match status" value="2"/>
</dbReference>
<dbReference type="Pfam" id="PF00668">
    <property type="entry name" value="Condensation"/>
    <property type="match status" value="1"/>
</dbReference>
<dbReference type="FunFam" id="3.30.300.30:FF:000010">
    <property type="entry name" value="Enterobactin synthetase component F"/>
    <property type="match status" value="1"/>
</dbReference>
<evidence type="ECO:0000313" key="5">
    <source>
        <dbReference type="EMBL" id="QIB34853.1"/>
    </source>
</evidence>
<keyword evidence="6" id="KW-1185">Reference proteome</keyword>
<dbReference type="PANTHER" id="PTHR45527">
    <property type="entry name" value="NONRIBOSOMAL PEPTIDE SYNTHETASE"/>
    <property type="match status" value="1"/>
</dbReference>
<evidence type="ECO:0000256" key="3">
    <source>
        <dbReference type="ARBA" id="ARBA00022553"/>
    </source>
</evidence>
<dbReference type="InterPro" id="IPR009081">
    <property type="entry name" value="PP-bd_ACP"/>
</dbReference>
<dbReference type="CDD" id="cd17646">
    <property type="entry name" value="A_NRPS_AB3403-like"/>
    <property type="match status" value="1"/>
</dbReference>
<dbReference type="FunFam" id="3.40.50.980:FF:000002">
    <property type="entry name" value="Enterobactin synthetase component F"/>
    <property type="match status" value="1"/>
</dbReference>
<dbReference type="InterPro" id="IPR029058">
    <property type="entry name" value="AB_hydrolase_fold"/>
</dbReference>
<dbReference type="InterPro" id="IPR036736">
    <property type="entry name" value="ACP-like_sf"/>
</dbReference>
<dbReference type="SUPFAM" id="SSF53474">
    <property type="entry name" value="alpha/beta-Hydrolases"/>
    <property type="match status" value="1"/>
</dbReference>
<dbReference type="SMART" id="SM00823">
    <property type="entry name" value="PKS_PP"/>
    <property type="match status" value="1"/>
</dbReference>
<protein>
    <submittedName>
        <fullName evidence="5">Amino acid adenylation domain-containing protein</fullName>
    </submittedName>
</protein>
<dbReference type="PANTHER" id="PTHR45527:SF1">
    <property type="entry name" value="FATTY ACID SYNTHASE"/>
    <property type="match status" value="1"/>
</dbReference>
<dbReference type="FunFam" id="3.40.50.12780:FF:000012">
    <property type="entry name" value="Non-ribosomal peptide synthetase"/>
    <property type="match status" value="1"/>
</dbReference>
<dbReference type="RefSeq" id="WP_163075998.1">
    <property type="nucleotide sequence ID" value="NZ_CP048630.1"/>
</dbReference>
<dbReference type="Pfam" id="PF00501">
    <property type="entry name" value="AMP-binding"/>
    <property type="match status" value="1"/>
</dbReference>
<dbReference type="GO" id="GO:0043041">
    <property type="term" value="P:amino acid activation for nonribosomal peptide biosynthetic process"/>
    <property type="evidence" value="ECO:0007669"/>
    <property type="project" value="TreeGrafter"/>
</dbReference>
<dbReference type="Gene3D" id="3.30.559.10">
    <property type="entry name" value="Chloramphenicol acetyltransferase-like domain"/>
    <property type="match status" value="1"/>
</dbReference>
<dbReference type="GO" id="GO:0009366">
    <property type="term" value="C:enterobactin synthetase complex"/>
    <property type="evidence" value="ECO:0007669"/>
    <property type="project" value="TreeGrafter"/>
</dbReference>
<keyword evidence="2" id="KW-0596">Phosphopantetheine</keyword>
<dbReference type="Pfam" id="PF00975">
    <property type="entry name" value="Thioesterase"/>
    <property type="match status" value="1"/>
</dbReference>
<proteinExistence type="predicted"/>
<comment type="cofactor">
    <cofactor evidence="1">
        <name>pantetheine 4'-phosphate</name>
        <dbReference type="ChEBI" id="CHEBI:47942"/>
    </cofactor>
</comment>
<dbReference type="EMBL" id="CP048630">
    <property type="protein sequence ID" value="QIB34853.1"/>
    <property type="molecule type" value="Genomic_DNA"/>
</dbReference>
<feature type="domain" description="Carrier" evidence="4">
    <location>
        <begin position="978"/>
        <end position="1054"/>
    </location>
</feature>
<dbReference type="Gene3D" id="3.40.50.12780">
    <property type="entry name" value="N-terminal domain of ligase-like"/>
    <property type="match status" value="1"/>
</dbReference>
<dbReference type="Pfam" id="PF00550">
    <property type="entry name" value="PP-binding"/>
    <property type="match status" value="1"/>
</dbReference>
<dbReference type="Gene3D" id="3.30.300.30">
    <property type="match status" value="1"/>
</dbReference>
<evidence type="ECO:0000313" key="6">
    <source>
        <dbReference type="Proteomes" id="UP000464751"/>
    </source>
</evidence>
<evidence type="ECO:0000259" key="4">
    <source>
        <dbReference type="PROSITE" id="PS50075"/>
    </source>
</evidence>
<dbReference type="InterPro" id="IPR000873">
    <property type="entry name" value="AMP-dep_synth/lig_dom"/>
</dbReference>
<dbReference type="GO" id="GO:0031177">
    <property type="term" value="F:phosphopantetheine binding"/>
    <property type="evidence" value="ECO:0007669"/>
    <property type="project" value="InterPro"/>
</dbReference>
<dbReference type="InterPro" id="IPR001031">
    <property type="entry name" value="Thioesterase"/>
</dbReference>
<dbReference type="KEGG" id="apra:G3A50_14895"/>
<reference evidence="5 6" key="1">
    <citation type="submission" date="2020-02" db="EMBL/GenBank/DDBJ databases">
        <authorList>
            <person name="Li G."/>
        </authorList>
    </citation>
    <scope>NUCLEOTIDE SEQUENCE [LARGE SCALE GENOMIC DNA]</scope>
    <source>
        <strain evidence="5 6">DSM 102029</strain>
    </source>
</reference>
<accession>A0A6P1YS29</accession>
<dbReference type="Gene3D" id="3.30.559.30">
    <property type="entry name" value="Nonribosomal peptide synthetase, condensation domain"/>
    <property type="match status" value="1"/>
</dbReference>
<dbReference type="GO" id="GO:0009239">
    <property type="term" value="P:enterobactin biosynthetic process"/>
    <property type="evidence" value="ECO:0007669"/>
    <property type="project" value="TreeGrafter"/>
</dbReference>
<dbReference type="InterPro" id="IPR020845">
    <property type="entry name" value="AMP-binding_CS"/>
</dbReference>
<keyword evidence="3" id="KW-0597">Phosphoprotein</keyword>
<dbReference type="GO" id="GO:0005829">
    <property type="term" value="C:cytosol"/>
    <property type="evidence" value="ECO:0007669"/>
    <property type="project" value="TreeGrafter"/>
</dbReference>
<name>A0A6P1YS29_9HYPH</name>
<dbReference type="InterPro" id="IPR020806">
    <property type="entry name" value="PKS_PP-bd"/>
</dbReference>
<sequence length="1342" mass="143543">MEQGAASREGAYPLTEAQSGLWYAQRLDPANPLFNTGQFIELHGTLDRPAFAAALAQAVAEAGALSLRMVETPQGPLQFIDPSSRPALEIIDVSTLPDPRAAALEAIARDMARAIDPVREPLAREALFVLGPAHHIWQQRVHHLAIDGYGMILLTQRVAELYNAHRRGAPAGNPPPGVDVVLKEDADYRASARRQTDGDYWRALFADRPDVVSFTAGAPASAFSFHRAAAEIDPPAFAALRDIAGRTSIPWPDIVTALAAAYLQRHLATPEVVVGVPYMARLGSPSARVAAMLMNVLPVRVAAPGNLALDAYLATVAKSLVRARRHGRYRSEQLRRDLRLIGGQRRLHGPLVNLLPFDETPRFDGLDSRLEVLSTGPVEDITFTFRLHGAEGLRLEVDANPDLYGEAEVEAHAARLKVFIARALGADTLDAVPLATPEEAHRHVVTLNATGHALPDVTLAALIERALAATPQAPALRFSGRTMSYGELDARAGALAGALAERGVSRGDIVAVALPRSFELVVALIAILRVGAAYLPLDLTHPDERLGRILVSAAPRLALSRAPDLPRFAGRVDVLAPEDWPAAPSLGTPALAAPALTPPEPDDAAYVIYTSGSTGEPKGVVIEHRAIVNRLEWMRAHYGFQAHDRILQKTPATFDVSVWEFFLPFLAGACLVIAPPDAHRDPVALARLIVDEGVTTAHFVPSMLAAFLAEPSVAEPSVAEASVAKPPVKGFGLTRVFCSGEELPAELRARFHRTLAAELHNLYGPTEAAVDVSYWPAGPDDHSRPVPIGFPVWNTRLYVLDDRGRPQPPNVPGHLFLAGVQLARGYLGRPDLTRERFVPDPFVPGERMYLTGDLALWRTDGAVVFLGRSDHQIKIRGLRIELGEIEAAVMSCARVRQAAILAREDGGVKRIIAYVVPEPGMDEQSLRTDLATHVAARVPDYMVPAAFVALDALPVTANGKLDRAALPAPDFTGSGQRPPHTPTEHRLAALFAEQLGSEGPIAAEDDFFSLGGDSLQAVALLLRVREAFGCDPGLGALFAQPTLAGFAALIDAEAGEADVGQTTIGKPEAGLGPLITLVEADADLPPLFAIHPAGGISWCYGRLARSLSPRRTVYGVQAPALAPGITPPARMEDLAADYVARIRTVRPQGPYHLVGWSVGGIIAQAMAVQLREAGAEVGVVAMLDAYPADVWRGEPDPGENGALKALIAIAGHDPDRLPGLALTRESVRVFLRATDSPLGQLPDAALDGVVRVVAGNNRLVRGHHHRRYDGTLLHFRAALDHAGRDLSPAQWKSYARHVEVIDIAALHAHLTGPQASAAIAPLLGQALAMAEQGEQQPCVTAV</sequence>
<dbReference type="InterPro" id="IPR020459">
    <property type="entry name" value="AMP-binding"/>
</dbReference>
<dbReference type="GO" id="GO:0047527">
    <property type="term" value="F:2,3-dihydroxybenzoate-serine ligase activity"/>
    <property type="evidence" value="ECO:0007669"/>
    <property type="project" value="TreeGrafter"/>
</dbReference>
<dbReference type="Gene3D" id="3.40.50.1820">
    <property type="entry name" value="alpha/beta hydrolase"/>
    <property type="match status" value="1"/>
</dbReference>
<dbReference type="InterPro" id="IPR001242">
    <property type="entry name" value="Condensation_dom"/>
</dbReference>
<organism evidence="5 6">
    <name type="scientific">Ancylobacter pratisalsi</name>
    <dbReference type="NCBI Taxonomy" id="1745854"/>
    <lineage>
        <taxon>Bacteria</taxon>
        <taxon>Pseudomonadati</taxon>
        <taxon>Pseudomonadota</taxon>
        <taxon>Alphaproteobacteria</taxon>
        <taxon>Hyphomicrobiales</taxon>
        <taxon>Xanthobacteraceae</taxon>
        <taxon>Ancylobacter</taxon>
    </lineage>
</organism>
<dbReference type="PROSITE" id="PS00455">
    <property type="entry name" value="AMP_BINDING"/>
    <property type="match status" value="1"/>
</dbReference>
<dbReference type="SUPFAM" id="SSF56801">
    <property type="entry name" value="Acetyl-CoA synthetase-like"/>
    <property type="match status" value="1"/>
</dbReference>
<dbReference type="PRINTS" id="PR00154">
    <property type="entry name" value="AMPBINDING"/>
</dbReference>
<dbReference type="Pfam" id="PF13193">
    <property type="entry name" value="AMP-binding_C"/>
    <property type="match status" value="1"/>
</dbReference>
<dbReference type="NCBIfam" id="TIGR01733">
    <property type="entry name" value="AA-adenyl-dom"/>
    <property type="match status" value="1"/>
</dbReference>
<dbReference type="SUPFAM" id="SSF47336">
    <property type="entry name" value="ACP-like"/>
    <property type="match status" value="1"/>
</dbReference>
<dbReference type="InterPro" id="IPR023213">
    <property type="entry name" value="CAT-like_dom_sf"/>
</dbReference>
<dbReference type="InterPro" id="IPR010071">
    <property type="entry name" value="AA_adenyl_dom"/>
</dbReference>
<dbReference type="PROSITE" id="PS50075">
    <property type="entry name" value="CARRIER"/>
    <property type="match status" value="1"/>
</dbReference>